<dbReference type="AlphaFoldDB" id="M0HT35"/>
<keyword evidence="3" id="KW-1185">Reference proteome</keyword>
<dbReference type="PATRIC" id="fig|1230453.4.peg.910"/>
<feature type="compositionally biased region" description="Acidic residues" evidence="1">
    <location>
        <begin position="58"/>
        <end position="73"/>
    </location>
</feature>
<sequence length="73" mass="8105">MTNSPVCISCGDAYLFSRAYKGNYCPDCNEEWSSKPRTENAPRPRPQSSASVSSVTQPDEDDTPTLEPPYDDE</sequence>
<proteinExistence type="predicted"/>
<dbReference type="InterPro" id="IPR055986">
    <property type="entry name" value="DUF7564"/>
</dbReference>
<name>M0HT35_HALEO</name>
<dbReference type="RefSeq" id="WP_008323027.1">
    <property type="nucleotide sequence ID" value="NZ_AOLK01000011.1"/>
</dbReference>
<reference evidence="2 3" key="1">
    <citation type="journal article" date="2014" name="PLoS Genet.">
        <title>Phylogenetically driven sequencing of extremely halophilic archaea reveals strategies for static and dynamic osmo-response.</title>
        <authorList>
            <person name="Becker E.A."/>
            <person name="Seitzer P.M."/>
            <person name="Tritt A."/>
            <person name="Larsen D."/>
            <person name="Krusor M."/>
            <person name="Yao A.I."/>
            <person name="Wu D."/>
            <person name="Madern D."/>
            <person name="Eisen J.A."/>
            <person name="Darling A.E."/>
            <person name="Facciotti M.T."/>
        </authorList>
    </citation>
    <scope>NUCLEOTIDE SEQUENCE [LARGE SCALE GENOMIC DNA]</scope>
    <source>
        <strain evidence="2 3">ATCC BAA-1513</strain>
    </source>
</reference>
<dbReference type="EMBL" id="AOLK01000011">
    <property type="protein sequence ID" value="ELZ87636.1"/>
    <property type="molecule type" value="Genomic_DNA"/>
</dbReference>
<feature type="region of interest" description="Disordered" evidence="1">
    <location>
        <begin position="31"/>
        <end position="73"/>
    </location>
</feature>
<accession>M0HT35</accession>
<evidence type="ECO:0000256" key="1">
    <source>
        <dbReference type="SAM" id="MobiDB-lite"/>
    </source>
</evidence>
<evidence type="ECO:0000313" key="2">
    <source>
        <dbReference type="EMBL" id="ELZ87636.1"/>
    </source>
</evidence>
<dbReference type="OrthoDB" id="292583at2157"/>
<organism evidence="2 3">
    <name type="scientific">Haloferax elongans ATCC BAA-1513</name>
    <dbReference type="NCBI Taxonomy" id="1230453"/>
    <lineage>
        <taxon>Archaea</taxon>
        <taxon>Methanobacteriati</taxon>
        <taxon>Methanobacteriota</taxon>
        <taxon>Stenosarchaea group</taxon>
        <taxon>Halobacteria</taxon>
        <taxon>Halobacteriales</taxon>
        <taxon>Haloferacaceae</taxon>
        <taxon>Haloferax</taxon>
    </lineage>
</organism>
<evidence type="ECO:0000313" key="3">
    <source>
        <dbReference type="Proteomes" id="UP000011612"/>
    </source>
</evidence>
<gene>
    <name evidence="2" type="ORF">C453_04759</name>
</gene>
<protein>
    <recommendedName>
        <fullName evidence="4">Small CPxCG-related zinc finger protein</fullName>
    </recommendedName>
</protein>
<feature type="compositionally biased region" description="Polar residues" evidence="1">
    <location>
        <begin position="46"/>
        <end position="55"/>
    </location>
</feature>
<comment type="caution">
    <text evidence="2">The sequence shown here is derived from an EMBL/GenBank/DDBJ whole genome shotgun (WGS) entry which is preliminary data.</text>
</comment>
<feature type="compositionally biased region" description="Basic and acidic residues" evidence="1">
    <location>
        <begin position="32"/>
        <end position="42"/>
    </location>
</feature>
<dbReference type="Pfam" id="PF24445">
    <property type="entry name" value="DUF7564"/>
    <property type="match status" value="1"/>
</dbReference>
<evidence type="ECO:0008006" key="4">
    <source>
        <dbReference type="Google" id="ProtNLM"/>
    </source>
</evidence>
<dbReference type="Proteomes" id="UP000011612">
    <property type="component" value="Unassembled WGS sequence"/>
</dbReference>